<feature type="signal peptide" evidence="1">
    <location>
        <begin position="1"/>
        <end position="19"/>
    </location>
</feature>
<dbReference type="PROSITE" id="PS51257">
    <property type="entry name" value="PROKAR_LIPOPROTEIN"/>
    <property type="match status" value="1"/>
</dbReference>
<evidence type="ECO:0000313" key="2">
    <source>
        <dbReference type="EMBL" id="MER2998720.1"/>
    </source>
</evidence>
<proteinExistence type="predicted"/>
<accession>A0ABV1RWD3</accession>
<reference evidence="2 3" key="1">
    <citation type="submission" date="2024-06" db="EMBL/GenBank/DDBJ databases">
        <title>Pontibacter populi HYL7-15.</title>
        <authorList>
            <person name="Kim M.K."/>
        </authorList>
    </citation>
    <scope>NUCLEOTIDE SEQUENCE [LARGE SCALE GENOMIC DNA]</scope>
    <source>
        <strain evidence="2 3">HYL7-15</strain>
    </source>
</reference>
<keyword evidence="1" id="KW-0732">Signal</keyword>
<feature type="chain" id="PRO_5046474887" description="Lipoprotein" evidence="1">
    <location>
        <begin position="20"/>
        <end position="69"/>
    </location>
</feature>
<organism evidence="2 3">
    <name type="scientific">Pontibacter populi</name>
    <dbReference type="NCBI Taxonomy" id="890055"/>
    <lineage>
        <taxon>Bacteria</taxon>
        <taxon>Pseudomonadati</taxon>
        <taxon>Bacteroidota</taxon>
        <taxon>Cytophagia</taxon>
        <taxon>Cytophagales</taxon>
        <taxon>Hymenobacteraceae</taxon>
        <taxon>Pontibacter</taxon>
    </lineage>
</organism>
<dbReference type="Proteomes" id="UP001476807">
    <property type="component" value="Unassembled WGS sequence"/>
</dbReference>
<comment type="caution">
    <text evidence="2">The sequence shown here is derived from an EMBL/GenBank/DDBJ whole genome shotgun (WGS) entry which is preliminary data.</text>
</comment>
<evidence type="ECO:0008006" key="4">
    <source>
        <dbReference type="Google" id="ProtNLM"/>
    </source>
</evidence>
<gene>
    <name evidence="2" type="ORF">ABS362_14285</name>
</gene>
<evidence type="ECO:0000313" key="3">
    <source>
        <dbReference type="Proteomes" id="UP001476807"/>
    </source>
</evidence>
<dbReference type="EMBL" id="JBEOKT010000013">
    <property type="protein sequence ID" value="MER2998720.1"/>
    <property type="molecule type" value="Genomic_DNA"/>
</dbReference>
<evidence type="ECO:0000256" key="1">
    <source>
        <dbReference type="SAM" id="SignalP"/>
    </source>
</evidence>
<dbReference type="RefSeq" id="WP_350413173.1">
    <property type="nucleotide sequence ID" value="NZ_JBEOKT010000013.1"/>
</dbReference>
<protein>
    <recommendedName>
        <fullName evidence="4">Lipoprotein</fullName>
    </recommendedName>
</protein>
<keyword evidence="3" id="KW-1185">Reference proteome</keyword>
<name>A0ABV1RWD3_9BACT</name>
<sequence>MTYNRILCFVLLCAALSFATGCNKKGIPCPTPNGKSTKVSVKGSGNMEAIKVSTNKNGLVQRKKKFLFF</sequence>